<sequence>MSTSRYLNWSRPSPARHHPLRKQMSCIESFSGGGSTGRSLSVSNLSTVGAGGGADFATFVTAAIIHTNRFQQQSYQDPPKATLSRRPASATTSSARHASTSSATTMAKRLNNKVLTKQLSLDHHSPAAGHAWTTAAPATASRTALSTGAGLSAGQEVGQGHQNNPKSCVVKKRPPGLSVKNDAEPNEHTKKVLKQAKDSRINIKIFLGQTVQQQDSSDNGVSDTECSVIQREPATVPNLPQQQQQGNQKAEVENSDTATGMARNRHLHGQGHENGQKHGHEHGQESGQRHGLEHGHGNDQEQATT</sequence>
<dbReference type="OrthoDB" id="7663415at2759"/>
<reference evidence="2" key="1">
    <citation type="submission" date="2007-03" db="EMBL/GenBank/DDBJ databases">
        <title>Annotation of Culex pipiens quinquefasciatus.</title>
        <authorList>
            <consortium name="The Broad Institute Genome Sequencing Platform"/>
            <person name="Atkinson P.W."/>
            <person name="Hemingway J."/>
            <person name="Christensen B.M."/>
            <person name="Higgs S."/>
            <person name="Kodira C."/>
            <person name="Hannick L."/>
            <person name="Megy K."/>
            <person name="O'Leary S."/>
            <person name="Pearson M."/>
            <person name="Haas B.J."/>
            <person name="Mauceli E."/>
            <person name="Wortman J.R."/>
            <person name="Lee N.H."/>
            <person name="Guigo R."/>
            <person name="Stanke M."/>
            <person name="Alvarado L."/>
            <person name="Amedeo P."/>
            <person name="Antoine C.H."/>
            <person name="Arensburger P."/>
            <person name="Bidwell S.L."/>
            <person name="Crawford M."/>
            <person name="Camaro F."/>
            <person name="Devon K."/>
            <person name="Engels R."/>
            <person name="Hammond M."/>
            <person name="Howarth C."/>
            <person name="Koehrsen M."/>
            <person name="Lawson D."/>
            <person name="Montgomery P."/>
            <person name="Nene V."/>
            <person name="Nusbaum C."/>
            <person name="Puiu D."/>
            <person name="Romero-Severson J."/>
            <person name="Severson D.W."/>
            <person name="Shumway M."/>
            <person name="Sisk P."/>
            <person name="Stolte C."/>
            <person name="Zeng Q."/>
            <person name="Eisenstadt E."/>
            <person name="Fraser-Liggett C."/>
            <person name="Strausberg R."/>
            <person name="Galagan J."/>
            <person name="Birren B."/>
            <person name="Collins F.H."/>
        </authorList>
    </citation>
    <scope>NUCLEOTIDE SEQUENCE [LARGE SCALE GENOMIC DNA]</scope>
    <source>
        <strain evidence="2">JHB</strain>
    </source>
</reference>
<gene>
    <name evidence="3" type="primary">6048061</name>
    <name evidence="2" type="ORF">CpipJ_CPIJ014923</name>
</gene>
<dbReference type="eggNOG" id="ENOG502T8JC">
    <property type="taxonomic scope" value="Eukaryota"/>
</dbReference>
<dbReference type="VEuPathDB" id="VectorBase:CPIJ014923"/>
<dbReference type="STRING" id="7176.B0X5T6"/>
<evidence type="ECO:0000256" key="1">
    <source>
        <dbReference type="SAM" id="MobiDB-lite"/>
    </source>
</evidence>
<dbReference type="AlphaFoldDB" id="B0X5T6"/>
<accession>B0X5T6</accession>
<feature type="compositionally biased region" description="Basic and acidic residues" evidence="1">
    <location>
        <begin position="270"/>
        <end position="299"/>
    </location>
</feature>
<dbReference type="InParanoid" id="B0X5T6"/>
<feature type="region of interest" description="Disordered" evidence="1">
    <location>
        <begin position="152"/>
        <end position="189"/>
    </location>
</feature>
<feature type="region of interest" description="Disordered" evidence="1">
    <location>
        <begin position="1"/>
        <end position="21"/>
    </location>
</feature>
<evidence type="ECO:0000313" key="3">
    <source>
        <dbReference type="EnsemblMetazoa" id="CPIJ014923-PA"/>
    </source>
</evidence>
<keyword evidence="4" id="KW-1185">Reference proteome</keyword>
<feature type="region of interest" description="Disordered" evidence="1">
    <location>
        <begin position="233"/>
        <end position="305"/>
    </location>
</feature>
<feature type="compositionally biased region" description="Low complexity" evidence="1">
    <location>
        <begin position="81"/>
        <end position="105"/>
    </location>
</feature>
<dbReference type="HOGENOM" id="CLU_912915_0_0_1"/>
<evidence type="ECO:0000313" key="2">
    <source>
        <dbReference type="EMBL" id="EDS41067.1"/>
    </source>
</evidence>
<dbReference type="EnsemblMetazoa" id="CPIJ014923-RA">
    <property type="protein sequence ID" value="CPIJ014923-PA"/>
    <property type="gene ID" value="CPIJ014923"/>
</dbReference>
<dbReference type="KEGG" id="cqu:CpipJ_CPIJ014923"/>
<name>B0X5T6_CULQU</name>
<reference evidence="3" key="2">
    <citation type="submission" date="2021-02" db="UniProtKB">
        <authorList>
            <consortium name="EnsemblMetazoa"/>
        </authorList>
    </citation>
    <scope>IDENTIFICATION</scope>
    <source>
        <strain evidence="3">JHB</strain>
    </source>
</reference>
<dbReference type="VEuPathDB" id="VectorBase:CQUJHB014291"/>
<dbReference type="EMBL" id="DS232396">
    <property type="protein sequence ID" value="EDS41067.1"/>
    <property type="molecule type" value="Genomic_DNA"/>
</dbReference>
<proteinExistence type="predicted"/>
<feature type="region of interest" description="Disordered" evidence="1">
    <location>
        <begin position="71"/>
        <end position="105"/>
    </location>
</feature>
<feature type="compositionally biased region" description="Polar residues" evidence="1">
    <location>
        <begin position="1"/>
        <end position="11"/>
    </location>
</feature>
<dbReference type="Proteomes" id="UP000002320">
    <property type="component" value="Unassembled WGS sequence"/>
</dbReference>
<protein>
    <submittedName>
        <fullName evidence="2 3">Uncharacterized protein</fullName>
    </submittedName>
</protein>
<organism>
    <name type="scientific">Culex quinquefasciatus</name>
    <name type="common">Southern house mosquito</name>
    <name type="synonym">Culex pungens</name>
    <dbReference type="NCBI Taxonomy" id="7176"/>
    <lineage>
        <taxon>Eukaryota</taxon>
        <taxon>Metazoa</taxon>
        <taxon>Ecdysozoa</taxon>
        <taxon>Arthropoda</taxon>
        <taxon>Hexapoda</taxon>
        <taxon>Insecta</taxon>
        <taxon>Pterygota</taxon>
        <taxon>Neoptera</taxon>
        <taxon>Endopterygota</taxon>
        <taxon>Diptera</taxon>
        <taxon>Nematocera</taxon>
        <taxon>Culicoidea</taxon>
        <taxon>Culicidae</taxon>
        <taxon>Culicinae</taxon>
        <taxon>Culicini</taxon>
        <taxon>Culex</taxon>
        <taxon>Culex</taxon>
    </lineage>
</organism>
<evidence type="ECO:0000313" key="4">
    <source>
        <dbReference type="Proteomes" id="UP000002320"/>
    </source>
</evidence>
<dbReference type="OMA" id="CADVEEY"/>